<comment type="caution">
    <text evidence="1">The sequence shown here is derived from an EMBL/GenBank/DDBJ whole genome shotgun (WGS) entry which is preliminary data.</text>
</comment>
<protein>
    <submittedName>
        <fullName evidence="1">Uncharacterized protein</fullName>
    </submittedName>
</protein>
<dbReference type="EMBL" id="JBBPBK010000013">
    <property type="protein sequence ID" value="KAK9272500.1"/>
    <property type="molecule type" value="Genomic_DNA"/>
</dbReference>
<keyword evidence="2" id="KW-1185">Reference proteome</keyword>
<proteinExistence type="predicted"/>
<reference evidence="1 2" key="1">
    <citation type="journal article" date="2024" name="Plant J.">
        <title>Genome sequences and population genomics reveal climatic adaptation and genomic divergence between two closely related sweetgum species.</title>
        <authorList>
            <person name="Xu W.Q."/>
            <person name="Ren C.Q."/>
            <person name="Zhang X.Y."/>
            <person name="Comes H.P."/>
            <person name="Liu X.H."/>
            <person name="Li Y.G."/>
            <person name="Kettle C.J."/>
            <person name="Jalonen R."/>
            <person name="Gaisberger H."/>
            <person name="Ma Y.Z."/>
            <person name="Qiu Y.X."/>
        </authorList>
    </citation>
    <scope>NUCLEOTIDE SEQUENCE [LARGE SCALE GENOMIC DNA]</scope>
    <source>
        <strain evidence="1">Hangzhou</strain>
    </source>
</reference>
<gene>
    <name evidence="1" type="ORF">L1049_002873</name>
</gene>
<dbReference type="SUPFAM" id="SSF53756">
    <property type="entry name" value="UDP-Glycosyltransferase/glycogen phosphorylase"/>
    <property type="match status" value="1"/>
</dbReference>
<dbReference type="Proteomes" id="UP001415857">
    <property type="component" value="Unassembled WGS sequence"/>
</dbReference>
<accession>A0AAP0NGL7</accession>
<sequence>MNAEVVVKAGLGIWERSWGWGLGWGDERLVKGEEIGARVKELMGDEKLRGRAKKVGEEAIKAYGVSGSSEKVLIGVIELLNQKMRN</sequence>
<evidence type="ECO:0000313" key="1">
    <source>
        <dbReference type="EMBL" id="KAK9272500.1"/>
    </source>
</evidence>
<dbReference type="AlphaFoldDB" id="A0AAP0NGL7"/>
<organism evidence="1 2">
    <name type="scientific">Liquidambar formosana</name>
    <name type="common">Formosan gum</name>
    <dbReference type="NCBI Taxonomy" id="63359"/>
    <lineage>
        <taxon>Eukaryota</taxon>
        <taxon>Viridiplantae</taxon>
        <taxon>Streptophyta</taxon>
        <taxon>Embryophyta</taxon>
        <taxon>Tracheophyta</taxon>
        <taxon>Spermatophyta</taxon>
        <taxon>Magnoliopsida</taxon>
        <taxon>eudicotyledons</taxon>
        <taxon>Gunneridae</taxon>
        <taxon>Pentapetalae</taxon>
        <taxon>Saxifragales</taxon>
        <taxon>Altingiaceae</taxon>
        <taxon>Liquidambar</taxon>
    </lineage>
</organism>
<evidence type="ECO:0000313" key="2">
    <source>
        <dbReference type="Proteomes" id="UP001415857"/>
    </source>
</evidence>
<name>A0AAP0NGL7_LIQFO</name>